<dbReference type="Proteomes" id="UP001165960">
    <property type="component" value="Unassembled WGS sequence"/>
</dbReference>
<gene>
    <name evidence="1" type="ORF">DSO57_1014725</name>
</gene>
<proteinExistence type="predicted"/>
<accession>A0ACC2U334</accession>
<evidence type="ECO:0000313" key="2">
    <source>
        <dbReference type="Proteomes" id="UP001165960"/>
    </source>
</evidence>
<evidence type="ECO:0000313" key="1">
    <source>
        <dbReference type="EMBL" id="KAJ9081428.1"/>
    </source>
</evidence>
<keyword evidence="2" id="KW-1185">Reference proteome</keyword>
<organism evidence="1 2">
    <name type="scientific">Entomophthora muscae</name>
    <dbReference type="NCBI Taxonomy" id="34485"/>
    <lineage>
        <taxon>Eukaryota</taxon>
        <taxon>Fungi</taxon>
        <taxon>Fungi incertae sedis</taxon>
        <taxon>Zoopagomycota</taxon>
        <taxon>Entomophthoromycotina</taxon>
        <taxon>Entomophthoromycetes</taxon>
        <taxon>Entomophthorales</taxon>
        <taxon>Entomophthoraceae</taxon>
        <taxon>Entomophthora</taxon>
    </lineage>
</organism>
<protein>
    <submittedName>
        <fullName evidence="1">Uncharacterized protein</fullName>
    </submittedName>
</protein>
<comment type="caution">
    <text evidence="1">The sequence shown here is derived from an EMBL/GenBank/DDBJ whole genome shotgun (WGS) entry which is preliminary data.</text>
</comment>
<sequence length="310" mass="35932">MTTRGKELIEDKFKRLFKDWHQFQDSLTPTEVKFYGGNVCFVIGKILKEFAAMQTSSLKITQPFKVQALDVRKRPDTFYVTEMPWENSTALHNPNSSLMTLLAALDNELWLFKVWPPAKLPNQCEVTKICDQGTRIDANLNSSITQQPLNRFGRPNTHFEAKHQESQSVLFLDKTRMQSPMCGILQRNMSHAVQKMPQNPRLMPPAESLRLTRRFRKILKNLMEWYIKFSQMETSQDPLGPDIIITIPLSNEEVLTYLLIQTLLVLFLFLAVQLTQWYTASTANPQPTNNSFHTVLGNQHYIVCIITYQY</sequence>
<name>A0ACC2U334_9FUNG</name>
<dbReference type="EMBL" id="QTSX02001477">
    <property type="protein sequence ID" value="KAJ9081428.1"/>
    <property type="molecule type" value="Genomic_DNA"/>
</dbReference>
<reference evidence="1" key="1">
    <citation type="submission" date="2022-04" db="EMBL/GenBank/DDBJ databases">
        <title>Genome of the entomopathogenic fungus Entomophthora muscae.</title>
        <authorList>
            <person name="Elya C."/>
            <person name="Lovett B.R."/>
            <person name="Lee E."/>
            <person name="Macias A.M."/>
            <person name="Hajek A.E."/>
            <person name="De Bivort B.L."/>
            <person name="Kasson M.T."/>
            <person name="De Fine Licht H.H."/>
            <person name="Stajich J.E."/>
        </authorList>
    </citation>
    <scope>NUCLEOTIDE SEQUENCE</scope>
    <source>
        <strain evidence="1">Berkeley</strain>
    </source>
</reference>